<comment type="caution">
    <text evidence="1">The sequence shown here is derived from an EMBL/GenBank/DDBJ whole genome shotgun (WGS) entry which is preliminary data.</text>
</comment>
<protein>
    <submittedName>
        <fullName evidence="1">Uncharacterized protein</fullName>
    </submittedName>
</protein>
<gene>
    <name evidence="1" type="ORF">Ciccas_013083</name>
</gene>
<sequence>MKIASGERPLRISEYWYARLMTLYKELTGPPILRSARSMELINFYASEAEEMNSSPGVPTPTTLQFGATDKERVNSSKFKDRKNYNLESVNNYRYVYREPRNSMNSPNDRRNLVIQNGSNNLLKFTPTNKISQFLDWQQMERIQRYLASIEDAKRRKQMPKVQISPKDFASKVSLEATSTAYPCSSHAYWKRSCFSAGLNHAVLRQARAANDAKETQDNELARKGAIEAKDLLHFHIHTIQFLTYKSK</sequence>
<organism evidence="1 2">
    <name type="scientific">Cichlidogyrus casuarinus</name>
    <dbReference type="NCBI Taxonomy" id="1844966"/>
    <lineage>
        <taxon>Eukaryota</taxon>
        <taxon>Metazoa</taxon>
        <taxon>Spiralia</taxon>
        <taxon>Lophotrochozoa</taxon>
        <taxon>Platyhelminthes</taxon>
        <taxon>Monogenea</taxon>
        <taxon>Monopisthocotylea</taxon>
        <taxon>Dactylogyridea</taxon>
        <taxon>Ancyrocephalidae</taxon>
        <taxon>Cichlidogyrus</taxon>
    </lineage>
</organism>
<evidence type="ECO:0000313" key="1">
    <source>
        <dbReference type="EMBL" id="KAL3308387.1"/>
    </source>
</evidence>
<keyword evidence="2" id="KW-1185">Reference proteome</keyword>
<dbReference type="Proteomes" id="UP001626550">
    <property type="component" value="Unassembled WGS sequence"/>
</dbReference>
<reference evidence="1 2" key="1">
    <citation type="submission" date="2024-11" db="EMBL/GenBank/DDBJ databases">
        <title>Adaptive evolution of stress response genes in parasites aligns with host niche diversity.</title>
        <authorList>
            <person name="Hahn C."/>
            <person name="Resl P."/>
        </authorList>
    </citation>
    <scope>NUCLEOTIDE SEQUENCE [LARGE SCALE GENOMIC DNA]</scope>
    <source>
        <strain evidence="1">EGGRZ-B1_66</strain>
        <tissue evidence="1">Body</tissue>
    </source>
</reference>
<proteinExistence type="predicted"/>
<accession>A0ABD2PLI6</accession>
<dbReference type="EMBL" id="JBJKFK010005321">
    <property type="protein sequence ID" value="KAL3308387.1"/>
    <property type="molecule type" value="Genomic_DNA"/>
</dbReference>
<name>A0ABD2PLI6_9PLAT</name>
<evidence type="ECO:0000313" key="2">
    <source>
        <dbReference type="Proteomes" id="UP001626550"/>
    </source>
</evidence>
<dbReference type="AlphaFoldDB" id="A0ABD2PLI6"/>